<reference evidence="3" key="1">
    <citation type="submission" date="2016-10" db="EMBL/GenBank/DDBJ databases">
        <authorList>
            <person name="Varghese N."/>
            <person name="Submissions S."/>
        </authorList>
    </citation>
    <scope>NUCLEOTIDE SEQUENCE [LARGE SCALE GENOMIC DNA]</scope>
    <source>
        <strain evidence="3">UNC267MFSha1.1M11</strain>
    </source>
</reference>
<dbReference type="RefSeq" id="WP_090364901.1">
    <property type="nucleotide sequence ID" value="NZ_FMUB01000025.1"/>
</dbReference>
<dbReference type="AlphaFoldDB" id="A0A1G4X2M2"/>
<feature type="compositionally biased region" description="Basic and acidic residues" evidence="1">
    <location>
        <begin position="149"/>
        <end position="158"/>
    </location>
</feature>
<protein>
    <submittedName>
        <fullName evidence="2">Uncharacterized protein</fullName>
    </submittedName>
</protein>
<evidence type="ECO:0000313" key="2">
    <source>
        <dbReference type="EMBL" id="SCX34496.1"/>
    </source>
</evidence>
<accession>A0A1G4X2M2</accession>
<proteinExistence type="predicted"/>
<evidence type="ECO:0000256" key="1">
    <source>
        <dbReference type="SAM" id="MobiDB-lite"/>
    </source>
</evidence>
<dbReference type="EMBL" id="FMUB01000025">
    <property type="protein sequence ID" value="SCX34496.1"/>
    <property type="molecule type" value="Genomic_DNA"/>
</dbReference>
<gene>
    <name evidence="2" type="ORF">SAMN02799620_06355</name>
</gene>
<name>A0A1G4X2M2_9MYCO</name>
<dbReference type="STRING" id="1502745.SAMN02799620_06355"/>
<evidence type="ECO:0000313" key="3">
    <source>
        <dbReference type="Proteomes" id="UP000199707"/>
    </source>
</evidence>
<feature type="region of interest" description="Disordered" evidence="1">
    <location>
        <begin position="90"/>
        <end position="158"/>
    </location>
</feature>
<dbReference type="Proteomes" id="UP000199707">
    <property type="component" value="Unassembled WGS sequence"/>
</dbReference>
<feature type="compositionally biased region" description="Basic and acidic residues" evidence="1">
    <location>
        <begin position="97"/>
        <end position="121"/>
    </location>
</feature>
<organism evidence="2 3">
    <name type="scientific">Mycolicibacterium fluoranthenivorans</name>
    <dbReference type="NCBI Taxonomy" id="258505"/>
    <lineage>
        <taxon>Bacteria</taxon>
        <taxon>Bacillati</taxon>
        <taxon>Actinomycetota</taxon>
        <taxon>Actinomycetes</taxon>
        <taxon>Mycobacteriales</taxon>
        <taxon>Mycobacteriaceae</taxon>
        <taxon>Mycolicibacterium</taxon>
    </lineage>
</organism>
<sequence length="158" mass="17173">MLVTDQPEDLPTTNALDGVVDPDAPSGERTEVYLSGAHVHTLDYSPRGLERMTFMVDVEVYEAGGVRFTGEDGETQVPICKVRRIGDMYLPGTQRPPSKDEIKAMQAKAKAEAEAKAAAEKEAEEAEAANNQPPLYPLPGEDQADEPEVDRPGFSDVE</sequence>